<dbReference type="Proteomes" id="UP000295573">
    <property type="component" value="Unassembled WGS sequence"/>
</dbReference>
<dbReference type="AlphaFoldDB" id="A0A4R2IFU3"/>
<gene>
    <name evidence="2" type="ORF">EV646_112151</name>
</gene>
<dbReference type="EMBL" id="SLWR01000012">
    <property type="protein sequence ID" value="TCO43574.1"/>
    <property type="molecule type" value="Genomic_DNA"/>
</dbReference>
<dbReference type="InterPro" id="IPR010982">
    <property type="entry name" value="Lambda_DNA-bd_dom_sf"/>
</dbReference>
<name>A0A4R2IFU3_9ACTN</name>
<dbReference type="GO" id="GO:0003677">
    <property type="term" value="F:DNA binding"/>
    <property type="evidence" value="ECO:0007669"/>
    <property type="project" value="InterPro"/>
</dbReference>
<dbReference type="CDD" id="cd00093">
    <property type="entry name" value="HTH_XRE"/>
    <property type="match status" value="1"/>
</dbReference>
<dbReference type="SUPFAM" id="SSF47413">
    <property type="entry name" value="lambda repressor-like DNA-binding domains"/>
    <property type="match status" value="1"/>
</dbReference>
<reference evidence="2 3" key="1">
    <citation type="journal article" date="2015" name="Stand. Genomic Sci.">
        <title>Genomic Encyclopedia of Bacterial and Archaeal Type Strains, Phase III: the genomes of soil and plant-associated and newly described type strains.</title>
        <authorList>
            <person name="Whitman W.B."/>
            <person name="Woyke T."/>
            <person name="Klenk H.P."/>
            <person name="Zhou Y."/>
            <person name="Lilburn T.G."/>
            <person name="Beck B.J."/>
            <person name="De Vos P."/>
            <person name="Vandamme P."/>
            <person name="Eisen J.A."/>
            <person name="Garrity G."/>
            <person name="Hugenholtz P."/>
            <person name="Kyrpides N.C."/>
        </authorList>
    </citation>
    <scope>NUCLEOTIDE SEQUENCE [LARGE SCALE GENOMIC DNA]</scope>
    <source>
        <strain evidence="2 3">VKM Ac-2541</strain>
    </source>
</reference>
<keyword evidence="3" id="KW-1185">Reference proteome</keyword>
<evidence type="ECO:0000313" key="3">
    <source>
        <dbReference type="Proteomes" id="UP000295573"/>
    </source>
</evidence>
<dbReference type="Gene3D" id="1.10.260.40">
    <property type="entry name" value="lambda repressor-like DNA-binding domains"/>
    <property type="match status" value="1"/>
</dbReference>
<comment type="caution">
    <text evidence="2">The sequence shown here is derived from an EMBL/GenBank/DDBJ whole genome shotgun (WGS) entry which is preliminary data.</text>
</comment>
<dbReference type="InterPro" id="IPR001387">
    <property type="entry name" value="Cro/C1-type_HTH"/>
</dbReference>
<evidence type="ECO:0000313" key="2">
    <source>
        <dbReference type="EMBL" id="TCO43574.1"/>
    </source>
</evidence>
<feature type="domain" description="HTH cro/C1-type" evidence="1">
    <location>
        <begin position="79"/>
        <end position="114"/>
    </location>
</feature>
<dbReference type="PROSITE" id="PS50943">
    <property type="entry name" value="HTH_CROC1"/>
    <property type="match status" value="1"/>
</dbReference>
<sequence length="254" mass="27950">MMVTLFEDPEETARRVRGAIFPAYASRPADALLIRSTFLNPLRTVMPKGHPLASFELLMYQHDSFAAEWPLPVDVPTALRGFRSSLGMSQVKFAQALGLSRVNIERWEGGHAKPFRGHVHTLLSLVRPLAVGPLPAGQLLNLVAAAVCPKLTRPAATYSGSQIRDLLIDRRDDHGDLAPALLSALVSSRVLIVLDEADPEVEAEYIPAVGVRTLDRSSEPWDAEVRSIAGRLSPEDRKMWMMLGERLSRAQGSE</sequence>
<protein>
    <recommendedName>
        <fullName evidence="1">HTH cro/C1-type domain-containing protein</fullName>
    </recommendedName>
</protein>
<proteinExistence type="predicted"/>
<accession>A0A4R2IFU3</accession>
<organism evidence="2 3">
    <name type="scientific">Kribbella antiqua</name>
    <dbReference type="NCBI Taxonomy" id="2512217"/>
    <lineage>
        <taxon>Bacteria</taxon>
        <taxon>Bacillati</taxon>
        <taxon>Actinomycetota</taxon>
        <taxon>Actinomycetes</taxon>
        <taxon>Propionibacteriales</taxon>
        <taxon>Kribbellaceae</taxon>
        <taxon>Kribbella</taxon>
    </lineage>
</organism>
<evidence type="ECO:0000259" key="1">
    <source>
        <dbReference type="PROSITE" id="PS50943"/>
    </source>
</evidence>